<dbReference type="KEGG" id="thg:TCELL_0455"/>
<dbReference type="CDD" id="cd06927">
    <property type="entry name" value="RNAP_L"/>
    <property type="match status" value="1"/>
</dbReference>
<evidence type="ECO:0000313" key="7">
    <source>
        <dbReference type="Proteomes" id="UP000005270"/>
    </source>
</evidence>
<comment type="function">
    <text evidence="4">DNA-dependent RNA polymerase (RNAP) catalyzes the transcription of DNA into RNA using the four ribonucleoside triphosphates as substrates.</text>
</comment>
<keyword evidence="1 4" id="KW-0240">DNA-directed RNA polymerase</keyword>
<evidence type="ECO:0000256" key="3">
    <source>
        <dbReference type="ARBA" id="ARBA00025751"/>
    </source>
</evidence>
<dbReference type="GO" id="GO:0005737">
    <property type="term" value="C:cytoplasm"/>
    <property type="evidence" value="ECO:0007669"/>
    <property type="project" value="UniProtKB-SubCell"/>
</dbReference>
<comment type="subunit">
    <text evidence="4">Part of the RNA polymerase complex.</text>
</comment>
<dbReference type="SUPFAM" id="SSF55257">
    <property type="entry name" value="RBP11-like subunits of RNA polymerase"/>
    <property type="match status" value="1"/>
</dbReference>
<name>I3TDP2_THEC1</name>
<dbReference type="GO" id="GO:0046983">
    <property type="term" value="F:protein dimerization activity"/>
    <property type="evidence" value="ECO:0007669"/>
    <property type="project" value="InterPro"/>
</dbReference>
<organism evidence="6 7">
    <name type="scientific">Thermogladius calderae (strain DSM 22663 / VKM B-2946 / 1633)</name>
    <dbReference type="NCBI Taxonomy" id="1184251"/>
    <lineage>
        <taxon>Archaea</taxon>
        <taxon>Thermoproteota</taxon>
        <taxon>Thermoprotei</taxon>
        <taxon>Desulfurococcales</taxon>
        <taxon>Desulfurococcaceae</taxon>
        <taxon>Thermogladius</taxon>
    </lineage>
</organism>
<dbReference type="STRING" id="1184251.TCELL_0455"/>
<comment type="similarity">
    <text evidence="3 4">Belongs to the archaeal Rpo11/eukaryotic RPB11/RPC19 RNA polymerase subunit family.</text>
</comment>
<dbReference type="GO" id="GO:0006351">
    <property type="term" value="P:DNA-templated transcription"/>
    <property type="evidence" value="ECO:0007669"/>
    <property type="project" value="UniProtKB-UniRule"/>
</dbReference>
<protein>
    <recommendedName>
        <fullName evidence="4">DNA-directed RNA polymerase subunit Rpo11</fullName>
        <ecNumber evidence="4">2.7.7.6</ecNumber>
    </recommendedName>
    <alternativeName>
        <fullName evidence="4">DNA-directed RNA polymerase subunit L</fullName>
    </alternativeName>
</protein>
<keyword evidence="4" id="KW-0808">Transferase</keyword>
<dbReference type="InterPro" id="IPR008193">
    <property type="entry name" value="RNA_pol_Rpb11_13-16kDa_CS"/>
</dbReference>
<evidence type="ECO:0000256" key="2">
    <source>
        <dbReference type="ARBA" id="ARBA00023163"/>
    </source>
</evidence>
<dbReference type="GO" id="GO:0003677">
    <property type="term" value="F:DNA binding"/>
    <property type="evidence" value="ECO:0007669"/>
    <property type="project" value="InterPro"/>
</dbReference>
<accession>I3TDP2</accession>
<dbReference type="GeneID" id="13012749"/>
<keyword evidence="2 4" id="KW-0804">Transcription</keyword>
<dbReference type="PANTHER" id="PTHR13946">
    <property type="entry name" value="DNA-DIRECTED RNA POLYMERASE I,II,III"/>
    <property type="match status" value="1"/>
</dbReference>
<dbReference type="InParanoid" id="I3TDP2"/>
<keyword evidence="4" id="KW-0548">Nucleotidyltransferase</keyword>
<dbReference type="eggNOG" id="arCOG04111">
    <property type="taxonomic scope" value="Archaea"/>
</dbReference>
<dbReference type="PANTHER" id="PTHR13946:SF28">
    <property type="entry name" value="DNA-DIRECTED RNA POLYMERASES I AND III SUBUNIT RPAC2"/>
    <property type="match status" value="1"/>
</dbReference>
<dbReference type="GO" id="GO:0003899">
    <property type="term" value="F:DNA-directed RNA polymerase activity"/>
    <property type="evidence" value="ECO:0007669"/>
    <property type="project" value="UniProtKB-UniRule"/>
</dbReference>
<evidence type="ECO:0000256" key="4">
    <source>
        <dbReference type="HAMAP-Rule" id="MF_00261"/>
    </source>
</evidence>
<dbReference type="PROSITE" id="PS01154">
    <property type="entry name" value="RNA_POL_L_13KD"/>
    <property type="match status" value="1"/>
</dbReference>
<comment type="catalytic activity">
    <reaction evidence="4">
        <text>RNA(n) + a ribonucleoside 5'-triphosphate = RNA(n+1) + diphosphate</text>
        <dbReference type="Rhea" id="RHEA:21248"/>
        <dbReference type="Rhea" id="RHEA-COMP:14527"/>
        <dbReference type="Rhea" id="RHEA-COMP:17342"/>
        <dbReference type="ChEBI" id="CHEBI:33019"/>
        <dbReference type="ChEBI" id="CHEBI:61557"/>
        <dbReference type="ChEBI" id="CHEBI:140395"/>
        <dbReference type="EC" id="2.7.7.6"/>
    </reaction>
</comment>
<gene>
    <name evidence="4" type="primary">rpo11</name>
    <name evidence="4" type="synonym">rpoL</name>
    <name evidence="6" type="ordered locus">TCELL_0455</name>
</gene>
<evidence type="ECO:0000259" key="5">
    <source>
        <dbReference type="Pfam" id="PF13656"/>
    </source>
</evidence>
<dbReference type="EMBL" id="CP003531">
    <property type="protein sequence ID" value="AFK50880.1"/>
    <property type="molecule type" value="Genomic_DNA"/>
</dbReference>
<dbReference type="FunCoup" id="I3TDP2">
    <property type="interactions" value="103"/>
</dbReference>
<dbReference type="Proteomes" id="UP000005270">
    <property type="component" value="Chromosome"/>
</dbReference>
<dbReference type="Gene3D" id="3.30.1360.10">
    <property type="entry name" value="RNA polymerase, RBP11-like subunit"/>
    <property type="match status" value="1"/>
</dbReference>
<evidence type="ECO:0000256" key="1">
    <source>
        <dbReference type="ARBA" id="ARBA00022478"/>
    </source>
</evidence>
<dbReference type="RefSeq" id="WP_014737130.1">
    <property type="nucleotide sequence ID" value="NC_017954.1"/>
</dbReference>
<keyword evidence="7" id="KW-1185">Reference proteome</keyword>
<dbReference type="GO" id="GO:0000428">
    <property type="term" value="C:DNA-directed RNA polymerase complex"/>
    <property type="evidence" value="ECO:0007669"/>
    <property type="project" value="UniProtKB-KW"/>
</dbReference>
<dbReference type="EC" id="2.7.7.6" evidence="4"/>
<dbReference type="AlphaFoldDB" id="I3TDP2"/>
<keyword evidence="4" id="KW-0963">Cytoplasm</keyword>
<sequence>MEVRILKREGNELVIEIQGEDHTLGNLLAKEALLDPRVEYSAYRIPHPLQERMELTLVTKQGEDPLKVLVEIIDKLVGDIRAFRSLVEEKL</sequence>
<dbReference type="InterPro" id="IPR036603">
    <property type="entry name" value="RBP11-like"/>
</dbReference>
<comment type="subcellular location">
    <subcellularLocation>
        <location evidence="4">Cytoplasm</location>
    </subcellularLocation>
</comment>
<evidence type="ECO:0000313" key="6">
    <source>
        <dbReference type="EMBL" id="AFK50880.1"/>
    </source>
</evidence>
<reference evidence="6 7" key="1">
    <citation type="journal article" date="2012" name="J. Bacteriol.">
        <title>Complete genome sequence of the hyperthermophilic cellulolytic Crenarchaeon 'Thermogladius cellulolyticus' 1633.</title>
        <authorList>
            <person name="Mardanov A.V."/>
            <person name="Kochetkova T.V."/>
            <person name="Beletsky A.V."/>
            <person name="Bonch-Osmolovskaya E.A."/>
            <person name="Ravin N.V."/>
            <person name="Skryabin K.G."/>
        </authorList>
    </citation>
    <scope>NUCLEOTIDE SEQUENCE [LARGE SCALE GENOMIC DNA]</scope>
    <source>
        <strain evidence="7">DSM 22663 / VKM B-2946 / 1633</strain>
    </source>
</reference>
<dbReference type="HOGENOM" id="CLU_090381_5_0_2"/>
<dbReference type="OrthoDB" id="24205at2157"/>
<dbReference type="HAMAP" id="MF_00261">
    <property type="entry name" value="RNApol_arch_Rpo11"/>
    <property type="match status" value="1"/>
</dbReference>
<feature type="domain" description="DNA-directed RNA polymerase RBP11-like dimerisation" evidence="5">
    <location>
        <begin position="13"/>
        <end position="84"/>
    </location>
</feature>
<dbReference type="Pfam" id="PF13656">
    <property type="entry name" value="RNA_pol_L_2"/>
    <property type="match status" value="1"/>
</dbReference>
<dbReference type="InterPro" id="IPR022905">
    <property type="entry name" value="Rpo11-like"/>
</dbReference>
<proteinExistence type="inferred from homology"/>
<dbReference type="InterPro" id="IPR009025">
    <property type="entry name" value="RBP11-like_dimer"/>
</dbReference>